<reference evidence="2 3" key="1">
    <citation type="submission" date="2014-11" db="EMBL/GenBank/DDBJ databases">
        <title>Genome of a novel goose pathogen.</title>
        <authorList>
            <person name="Hansen C.M."/>
            <person name="Hueffer K."/>
            <person name="Choi S.C."/>
        </authorList>
    </citation>
    <scope>NUCLEOTIDE SEQUENCE [LARGE SCALE GENOMIC DNA]</scope>
    <source>
        <strain evidence="2 3">KH1503</strain>
    </source>
</reference>
<comment type="caution">
    <text evidence="2">The sequence shown here is derived from an EMBL/GenBank/DDBJ whole genome shotgun (WGS) entry which is preliminary data.</text>
</comment>
<feature type="transmembrane region" description="Helical" evidence="1">
    <location>
        <begin position="25"/>
        <end position="49"/>
    </location>
</feature>
<protein>
    <submittedName>
        <fullName evidence="2">Membrane protein</fullName>
    </submittedName>
</protein>
<dbReference type="Proteomes" id="UP000036027">
    <property type="component" value="Unassembled WGS sequence"/>
</dbReference>
<name>A0A0J0YPE2_9NEIS</name>
<feature type="transmembrane region" description="Helical" evidence="1">
    <location>
        <begin position="86"/>
        <end position="104"/>
    </location>
</feature>
<gene>
    <name evidence="2" type="ORF">PL75_10545</name>
</gene>
<accession>A0A0J0YPE2</accession>
<dbReference type="EMBL" id="JTDO01000024">
    <property type="protein sequence ID" value="KLT72016.1"/>
    <property type="molecule type" value="Genomic_DNA"/>
</dbReference>
<keyword evidence="3" id="KW-1185">Reference proteome</keyword>
<dbReference type="OrthoDB" id="8607024at2"/>
<evidence type="ECO:0000256" key="1">
    <source>
        <dbReference type="SAM" id="Phobius"/>
    </source>
</evidence>
<evidence type="ECO:0000313" key="2">
    <source>
        <dbReference type="EMBL" id="KLT72016.1"/>
    </source>
</evidence>
<feature type="transmembrane region" description="Helical" evidence="1">
    <location>
        <begin position="110"/>
        <end position="130"/>
    </location>
</feature>
<feature type="transmembrane region" description="Helical" evidence="1">
    <location>
        <begin position="142"/>
        <end position="163"/>
    </location>
</feature>
<dbReference type="STRING" id="1470200.PL75_10545"/>
<dbReference type="PATRIC" id="fig|1470200.3.peg.1423"/>
<evidence type="ECO:0000313" key="3">
    <source>
        <dbReference type="Proteomes" id="UP000036027"/>
    </source>
</evidence>
<keyword evidence="1" id="KW-1133">Transmembrane helix</keyword>
<keyword evidence="1" id="KW-0812">Transmembrane</keyword>
<dbReference type="RefSeq" id="WP_047761895.1">
    <property type="nucleotide sequence ID" value="NZ_CP091510.1"/>
</dbReference>
<sequence>MLYHLLRDMWDVLRLRYREPEHYRYTPPAIFGILLLTGAVNAAGMSPLFGNSNGAIGFTLLLSVSKWLVLARVMSRLLHYYGSPKLPLLGFILITEALVIPSLVVMYVPALAFAGLFWQVWIFWVQIIGLSRMSGQSGLKILIGYIVYLMVMLVVGMLILTLFNQMGWLDLHALSEQVNSMMQKPKP</sequence>
<dbReference type="AlphaFoldDB" id="A0A0J0YPE2"/>
<feature type="transmembrane region" description="Helical" evidence="1">
    <location>
        <begin position="55"/>
        <end position="74"/>
    </location>
</feature>
<organism evidence="2 3">
    <name type="scientific">Neisseria arctica</name>
    <dbReference type="NCBI Taxonomy" id="1470200"/>
    <lineage>
        <taxon>Bacteria</taxon>
        <taxon>Pseudomonadati</taxon>
        <taxon>Pseudomonadota</taxon>
        <taxon>Betaproteobacteria</taxon>
        <taxon>Neisseriales</taxon>
        <taxon>Neisseriaceae</taxon>
        <taxon>Neisseria</taxon>
    </lineage>
</organism>
<proteinExistence type="predicted"/>
<keyword evidence="1" id="KW-0472">Membrane</keyword>